<dbReference type="Proteomes" id="UP000264036">
    <property type="component" value="Unassembled WGS sequence"/>
</dbReference>
<evidence type="ECO:0000256" key="1">
    <source>
        <dbReference type="SAM" id="MobiDB-lite"/>
    </source>
</evidence>
<reference evidence="3 4" key="1">
    <citation type="journal article" date="2018" name="Nat. Biotechnol.">
        <title>A standardized bacterial taxonomy based on genome phylogeny substantially revises the tree of life.</title>
        <authorList>
            <person name="Parks D.H."/>
            <person name="Chuvochina M."/>
            <person name="Waite D.W."/>
            <person name="Rinke C."/>
            <person name="Skarshewski A."/>
            <person name="Chaumeil P.A."/>
            <person name="Hugenholtz P."/>
        </authorList>
    </citation>
    <scope>NUCLEOTIDE SEQUENCE [LARGE SCALE GENOMIC DNA]</scope>
    <source>
        <strain evidence="3">UBA10707</strain>
    </source>
</reference>
<dbReference type="Gene3D" id="3.30.1460.30">
    <property type="entry name" value="YgaC/TfoX-N like chaperone"/>
    <property type="match status" value="1"/>
</dbReference>
<sequence>MSVSRDFLEYVLDLLAPLGPITTRRMFGSVGLYLDGRMFAIVSGENRFYVKSDSQTQAQFDKADCLPLTYTTKKTNGDSKTIALSFHAPPESVLDDRQQMLEWSQLGVEAAARVPEKKQRKPSAGSPADLYRRRR</sequence>
<dbReference type="AlphaFoldDB" id="A0A356LMU8"/>
<protein>
    <submittedName>
        <fullName evidence="3">TfoX-like protein</fullName>
    </submittedName>
</protein>
<dbReference type="PANTHER" id="PTHR36121:SF1">
    <property type="entry name" value="PROTEIN SXY"/>
    <property type="match status" value="1"/>
</dbReference>
<name>A0A356LMU8_9BURK</name>
<dbReference type="EMBL" id="DOEK01000046">
    <property type="protein sequence ID" value="HBP31865.1"/>
    <property type="molecule type" value="Genomic_DNA"/>
</dbReference>
<dbReference type="PANTHER" id="PTHR36121">
    <property type="entry name" value="PROTEIN SXY"/>
    <property type="match status" value="1"/>
</dbReference>
<evidence type="ECO:0000313" key="4">
    <source>
        <dbReference type="Proteomes" id="UP000264036"/>
    </source>
</evidence>
<gene>
    <name evidence="3" type="ORF">DD666_20950</name>
</gene>
<proteinExistence type="predicted"/>
<organism evidence="3 4">
    <name type="scientific">Advenella kashmirensis</name>
    <dbReference type="NCBI Taxonomy" id="310575"/>
    <lineage>
        <taxon>Bacteria</taxon>
        <taxon>Pseudomonadati</taxon>
        <taxon>Pseudomonadota</taxon>
        <taxon>Betaproteobacteria</taxon>
        <taxon>Burkholderiales</taxon>
        <taxon>Alcaligenaceae</taxon>
    </lineage>
</organism>
<evidence type="ECO:0000313" key="3">
    <source>
        <dbReference type="EMBL" id="HBP31865.1"/>
    </source>
</evidence>
<dbReference type="Pfam" id="PF04993">
    <property type="entry name" value="TfoX_N"/>
    <property type="match status" value="1"/>
</dbReference>
<feature type="region of interest" description="Disordered" evidence="1">
    <location>
        <begin position="111"/>
        <end position="135"/>
    </location>
</feature>
<accession>A0A356LMU8</accession>
<comment type="caution">
    <text evidence="3">The sequence shown here is derived from an EMBL/GenBank/DDBJ whole genome shotgun (WGS) entry which is preliminary data.</text>
</comment>
<evidence type="ECO:0000259" key="2">
    <source>
        <dbReference type="Pfam" id="PF04993"/>
    </source>
</evidence>
<dbReference type="InterPro" id="IPR047525">
    <property type="entry name" value="TfoX-like"/>
</dbReference>
<dbReference type="SUPFAM" id="SSF159894">
    <property type="entry name" value="YgaC/TfoX-N like"/>
    <property type="match status" value="1"/>
</dbReference>
<feature type="domain" description="TfoX N-terminal" evidence="2">
    <location>
        <begin position="13"/>
        <end position="111"/>
    </location>
</feature>
<dbReference type="InterPro" id="IPR007076">
    <property type="entry name" value="TfoX_N"/>
</dbReference>